<feature type="compositionally biased region" description="Low complexity" evidence="1">
    <location>
        <begin position="213"/>
        <end position="226"/>
    </location>
</feature>
<dbReference type="InterPro" id="IPR036147">
    <property type="entry name" value="Anti-sigma_E_RseA_N_sf"/>
</dbReference>
<dbReference type="OrthoDB" id="5298512at2"/>
<dbReference type="Proteomes" id="UP000319980">
    <property type="component" value="Unassembled WGS sequence"/>
</dbReference>
<accession>A0A5C5U2P8</accession>
<evidence type="ECO:0000313" key="4">
    <source>
        <dbReference type="Proteomes" id="UP000319980"/>
    </source>
</evidence>
<dbReference type="Pfam" id="PF03872">
    <property type="entry name" value="RseA_N"/>
    <property type="match status" value="1"/>
</dbReference>
<proteinExistence type="predicted"/>
<feature type="domain" description="Anti sigma-E protein RseA N-terminal" evidence="2">
    <location>
        <begin position="25"/>
        <end position="107"/>
    </location>
</feature>
<keyword evidence="4" id="KW-1185">Reference proteome</keyword>
<dbReference type="PANTHER" id="PTHR38104:SF1">
    <property type="entry name" value="ANTI-SIGMA-E FACTOR RSEA"/>
    <property type="match status" value="1"/>
</dbReference>
<organism evidence="3 4">
    <name type="scientific">Luteimonas marina</name>
    <dbReference type="NCBI Taxonomy" id="488485"/>
    <lineage>
        <taxon>Bacteria</taxon>
        <taxon>Pseudomonadati</taxon>
        <taxon>Pseudomonadota</taxon>
        <taxon>Gammaproteobacteria</taxon>
        <taxon>Lysobacterales</taxon>
        <taxon>Lysobacteraceae</taxon>
        <taxon>Luteimonas</taxon>
    </lineage>
</organism>
<gene>
    <name evidence="3" type="ORF">FQY83_09965</name>
</gene>
<feature type="region of interest" description="Disordered" evidence="1">
    <location>
        <begin position="207"/>
        <end position="226"/>
    </location>
</feature>
<protein>
    <recommendedName>
        <fullName evidence="2">Anti sigma-E protein RseA N-terminal domain-containing protein</fullName>
    </recommendedName>
</protein>
<dbReference type="CDD" id="cd16328">
    <property type="entry name" value="RseA_N"/>
    <property type="match status" value="1"/>
</dbReference>
<dbReference type="RefSeq" id="WP_146387551.1">
    <property type="nucleotide sequence ID" value="NZ_VOHK01000004.1"/>
</dbReference>
<reference evidence="3 4" key="1">
    <citation type="journal article" date="2008" name="Int. J. Syst. Evol. Microbiol.">
        <title>Luteimonas marina sp. nov., isolated from seawater.</title>
        <authorList>
            <person name="Baik K.S."/>
            <person name="Park S.C."/>
            <person name="Kim M.S."/>
            <person name="Kim E.M."/>
            <person name="Park C."/>
            <person name="Chun J."/>
            <person name="Seong C.N."/>
        </authorList>
    </citation>
    <scope>NUCLEOTIDE SEQUENCE [LARGE SCALE GENOMIC DNA]</scope>
    <source>
        <strain evidence="3 4">FR1330</strain>
    </source>
</reference>
<dbReference type="EMBL" id="VOHK01000004">
    <property type="protein sequence ID" value="TWT20069.1"/>
    <property type="molecule type" value="Genomic_DNA"/>
</dbReference>
<name>A0A5C5U2P8_9GAMM</name>
<evidence type="ECO:0000256" key="1">
    <source>
        <dbReference type="SAM" id="MobiDB-lite"/>
    </source>
</evidence>
<dbReference type="InterPro" id="IPR052383">
    <property type="entry name" value="Anti-sigma-E_RseA-like"/>
</dbReference>
<evidence type="ECO:0000313" key="3">
    <source>
        <dbReference type="EMBL" id="TWT20069.1"/>
    </source>
</evidence>
<dbReference type="PANTHER" id="PTHR38104">
    <property type="match status" value="1"/>
</dbReference>
<dbReference type="SUPFAM" id="SSF89069">
    <property type="entry name" value="N-terminal, cytoplasmic domain of anti-sigmaE factor RseA"/>
    <property type="match status" value="1"/>
</dbReference>
<comment type="caution">
    <text evidence="3">The sequence shown here is derived from an EMBL/GenBank/DDBJ whole genome shotgun (WGS) entry which is preliminary data.</text>
</comment>
<sequence>MTPVEDNEAMQIGPDPDKLFVYHRQQLSAMLDGELSPDEAKFMLRRLQHDGELAACWERWQVCGDMLRGQRNTLLPGDFAQRVALAVTGGGDASGQAAAPERVARPRFARWGGGAAIAASVALLAVFASRPLPEPGALPDEAAPAPLVAASSTPAVSPAIEQIAVAQPAVADAMADAGEPAPAAPSPDAASALAAAVAVAEVPRRASERRARAQSQRAASNRRQQAISEVPATVTVAANDAAVPVIRLPEDAAAGDPFAMPQSATARPWPRALLSAGSSFSVADGRLQPREAEFAPFRPDAGLLPWRQAMPAAEPAQAGAAQP</sequence>
<dbReference type="InterPro" id="IPR005572">
    <property type="entry name" value="Anti-sigma_E_RseA_N"/>
</dbReference>
<dbReference type="GO" id="GO:0016989">
    <property type="term" value="F:sigma factor antagonist activity"/>
    <property type="evidence" value="ECO:0007669"/>
    <property type="project" value="InterPro"/>
</dbReference>
<evidence type="ECO:0000259" key="2">
    <source>
        <dbReference type="Pfam" id="PF03872"/>
    </source>
</evidence>
<dbReference type="AlphaFoldDB" id="A0A5C5U2P8"/>
<dbReference type="Gene3D" id="1.10.10.880">
    <property type="entry name" value="Anti sigma-E protein RseA, N-terminal domain"/>
    <property type="match status" value="1"/>
</dbReference>